<name>A0A2S6F1P4_LEGPN</name>
<evidence type="ECO:0000256" key="3">
    <source>
        <dbReference type="ARBA" id="ARBA00009183"/>
    </source>
</evidence>
<keyword evidence="11 13" id="KW-0503">Monooxygenase</keyword>
<accession>A0A2S6F1P4</accession>
<keyword evidence="8" id="KW-0521">NADP</keyword>
<comment type="cofactor">
    <cofactor evidence="1">
        <name>FAD</name>
        <dbReference type="ChEBI" id="CHEBI:57692"/>
    </cofactor>
</comment>
<dbReference type="InterPro" id="IPR036188">
    <property type="entry name" value="FAD/NAD-bd_sf"/>
</dbReference>
<dbReference type="FunFam" id="3.50.50.60:FF:000159">
    <property type="entry name" value="Dimethylaniline monooxygenase [N-oxide-forming]"/>
    <property type="match status" value="1"/>
</dbReference>
<dbReference type="InterPro" id="IPR000960">
    <property type="entry name" value="Flavin_mOase"/>
</dbReference>
<dbReference type="SUPFAM" id="SSF51905">
    <property type="entry name" value="FAD/NAD(P)-binding domain"/>
    <property type="match status" value="3"/>
</dbReference>
<evidence type="ECO:0000256" key="7">
    <source>
        <dbReference type="ARBA" id="ARBA00022827"/>
    </source>
</evidence>
<keyword evidence="5" id="KW-0812">Transmembrane</keyword>
<evidence type="ECO:0000256" key="10">
    <source>
        <dbReference type="ARBA" id="ARBA00023002"/>
    </source>
</evidence>
<evidence type="ECO:0000313" key="14">
    <source>
        <dbReference type="Proteomes" id="UP000239239"/>
    </source>
</evidence>
<comment type="caution">
    <text evidence="13">The sequence shown here is derived from an EMBL/GenBank/DDBJ whole genome shotgun (WGS) entry which is preliminary data.</text>
</comment>
<dbReference type="PRINTS" id="PR00370">
    <property type="entry name" value="FMOXYGENASE"/>
</dbReference>
<dbReference type="InterPro" id="IPR020946">
    <property type="entry name" value="Flavin_mOase-like"/>
</dbReference>
<evidence type="ECO:0000256" key="9">
    <source>
        <dbReference type="ARBA" id="ARBA00022989"/>
    </source>
</evidence>
<keyword evidence="10" id="KW-0560">Oxidoreductase</keyword>
<dbReference type="Gene3D" id="3.50.50.60">
    <property type="entry name" value="FAD/NAD(P)-binding domain"/>
    <property type="match status" value="1"/>
</dbReference>
<gene>
    <name evidence="13" type="ORF">C3928_04825</name>
</gene>
<dbReference type="PIRSF" id="PIRSF000332">
    <property type="entry name" value="FMO"/>
    <property type="match status" value="1"/>
</dbReference>
<sequence>MMEIKRVLKDRLSARVCVIGAGPSGIAAIKNLQEHGITNVTVFEKNNQIGGNWVYDEQNEHSSVYETTHIISSKRWSEFEDFPMPADYPDYPSHAQLLKYFQNYVEHFQLAQYIRFNTVVQKVHRLDDNTWHVIYEDGEGIHEACYDYLLVANGHHWDPFMPVYPGVFDGEMLHSHQYKKASIFKDKRVLVVGGGNSACDVAVEISRVAPGTCISMRRGYHIFPKFIFGKPTDVAVAKIQWMPSWLRQKFISLVIRGLQGRYAKYKLMKPDCGPLEIHPTINSELLYFIRHGKIHPRPGISRFEGSTVHFTDGTHGEFDTVIFATGYQISFPFFDKSCIDFSNSTTIPLYRKMMHPEFENLYFIGLCQPQGCIWPLADYQSKIVARIIAGTLKRPDQLHQKIAKEINKPHHRFKSHMRHALEVDYHIFRRELLEMLGQKSKGLKSCS</sequence>
<dbReference type="OrthoDB" id="9790219at2"/>
<evidence type="ECO:0000256" key="12">
    <source>
        <dbReference type="ARBA" id="ARBA00023136"/>
    </source>
</evidence>
<dbReference type="Proteomes" id="UP000239239">
    <property type="component" value="Unassembled WGS sequence"/>
</dbReference>
<organism evidence="13 14">
    <name type="scientific">Legionella pneumophila</name>
    <dbReference type="NCBI Taxonomy" id="446"/>
    <lineage>
        <taxon>Bacteria</taxon>
        <taxon>Pseudomonadati</taxon>
        <taxon>Pseudomonadota</taxon>
        <taxon>Gammaproteobacteria</taxon>
        <taxon>Legionellales</taxon>
        <taxon>Legionellaceae</taxon>
        <taxon>Legionella</taxon>
    </lineage>
</organism>
<keyword evidence="7" id="KW-0274">FAD</keyword>
<protein>
    <submittedName>
        <fullName evidence="13">Monooxygenase</fullName>
    </submittedName>
</protein>
<dbReference type="Pfam" id="PF00743">
    <property type="entry name" value="FMO-like"/>
    <property type="match status" value="1"/>
</dbReference>
<evidence type="ECO:0000256" key="4">
    <source>
        <dbReference type="ARBA" id="ARBA00022630"/>
    </source>
</evidence>
<dbReference type="EMBL" id="PQWY01000010">
    <property type="protein sequence ID" value="PPK31363.1"/>
    <property type="molecule type" value="Genomic_DNA"/>
</dbReference>
<keyword evidence="9" id="KW-1133">Transmembrane helix</keyword>
<keyword evidence="12" id="KW-0472">Membrane</keyword>
<dbReference type="AlphaFoldDB" id="A0A2S6F1P4"/>
<evidence type="ECO:0000256" key="11">
    <source>
        <dbReference type="ARBA" id="ARBA00023033"/>
    </source>
</evidence>
<keyword evidence="6" id="KW-0256">Endoplasmic reticulum</keyword>
<dbReference type="GO" id="GO:0004499">
    <property type="term" value="F:N,N-dimethylaniline monooxygenase activity"/>
    <property type="evidence" value="ECO:0007669"/>
    <property type="project" value="InterPro"/>
</dbReference>
<evidence type="ECO:0000256" key="5">
    <source>
        <dbReference type="ARBA" id="ARBA00022692"/>
    </source>
</evidence>
<dbReference type="GO" id="GO:0050661">
    <property type="term" value="F:NADP binding"/>
    <property type="evidence" value="ECO:0007669"/>
    <property type="project" value="InterPro"/>
</dbReference>
<evidence type="ECO:0000256" key="2">
    <source>
        <dbReference type="ARBA" id="ARBA00004389"/>
    </source>
</evidence>
<reference evidence="13 14" key="1">
    <citation type="submission" date="2018-02" db="EMBL/GenBank/DDBJ databases">
        <title>Draft genome sequences of four Legionella pneumophila clinical strains isolated in Ontario.</title>
        <authorList>
            <person name="Fortuna A."/>
            <person name="Ramnarine R."/>
            <person name="Li A."/>
            <person name="Frantz C."/>
            <person name="Mallo G."/>
        </authorList>
    </citation>
    <scope>NUCLEOTIDE SEQUENCE [LARGE SCALE GENOMIC DNA]</scope>
    <source>
        <strain evidence="13 14">LG61</strain>
    </source>
</reference>
<keyword evidence="4" id="KW-0285">Flavoprotein</keyword>
<dbReference type="InterPro" id="IPR050346">
    <property type="entry name" value="FMO-like"/>
</dbReference>
<evidence type="ECO:0000313" key="13">
    <source>
        <dbReference type="EMBL" id="PPK31363.1"/>
    </source>
</evidence>
<comment type="similarity">
    <text evidence="3">Belongs to the FMO family.</text>
</comment>
<proteinExistence type="inferred from homology"/>
<dbReference type="PANTHER" id="PTHR23023">
    <property type="entry name" value="DIMETHYLANILINE MONOOXYGENASE"/>
    <property type="match status" value="1"/>
</dbReference>
<evidence type="ECO:0000256" key="1">
    <source>
        <dbReference type="ARBA" id="ARBA00001974"/>
    </source>
</evidence>
<dbReference type="GO" id="GO:0050660">
    <property type="term" value="F:flavin adenine dinucleotide binding"/>
    <property type="evidence" value="ECO:0007669"/>
    <property type="project" value="InterPro"/>
</dbReference>
<evidence type="ECO:0000256" key="8">
    <source>
        <dbReference type="ARBA" id="ARBA00022857"/>
    </source>
</evidence>
<comment type="subcellular location">
    <subcellularLocation>
        <location evidence="2">Endoplasmic reticulum membrane</location>
        <topology evidence="2">Single-pass membrane protein</topology>
    </subcellularLocation>
</comment>
<evidence type="ECO:0000256" key="6">
    <source>
        <dbReference type="ARBA" id="ARBA00022824"/>
    </source>
</evidence>